<dbReference type="GO" id="GO:0031297">
    <property type="term" value="P:replication fork processing"/>
    <property type="evidence" value="ECO:0007669"/>
    <property type="project" value="TreeGrafter"/>
</dbReference>
<dbReference type="AlphaFoldDB" id="A0A813ELZ1"/>
<dbReference type="Gene3D" id="3.40.50.300">
    <property type="entry name" value="P-loop containing nucleotide triphosphate hydrolases"/>
    <property type="match status" value="1"/>
</dbReference>
<gene>
    <name evidence="3" type="ORF">PGLA1383_LOCUS21288</name>
</gene>
<dbReference type="PANTHER" id="PTHR45766">
    <property type="entry name" value="DNA ANNEALING HELICASE AND ENDONUCLEASE ZRANB3 FAMILY MEMBER"/>
    <property type="match status" value="1"/>
</dbReference>
<keyword evidence="1" id="KW-0378">Hydrolase</keyword>
<dbReference type="GO" id="GO:0006281">
    <property type="term" value="P:DNA repair"/>
    <property type="evidence" value="ECO:0007669"/>
    <property type="project" value="TreeGrafter"/>
</dbReference>
<sequence>MQKQLWSAKSVALTRKVFSATASAKAVPVADYICSLLAASEQKLVAFAYHTSMLDVLEARLTQALVSFVRVDCSTAADVRSHCIAQFQGEMRGGGADEVRVALMSLTACSQGISLTAACTVVCAELFWTPAQLLQAEDRVHRPGQQQEVDVHYCVADGSAGAMDKRFIKMLERKTGMIEQVVEGSRLSRPGAFTLQSDRQ</sequence>
<dbReference type="InterPro" id="IPR001650">
    <property type="entry name" value="Helicase_C-like"/>
</dbReference>
<name>A0A813ELZ1_POLGL</name>
<dbReference type="CDD" id="cd18793">
    <property type="entry name" value="SF2_C_SNF"/>
    <property type="match status" value="1"/>
</dbReference>
<feature type="domain" description="Helicase C-terminal" evidence="2">
    <location>
        <begin position="32"/>
        <end position="186"/>
    </location>
</feature>
<dbReference type="OMA" id="PVADYIC"/>
<protein>
    <recommendedName>
        <fullName evidence="2">Helicase C-terminal domain-containing protein</fullName>
    </recommendedName>
</protein>
<reference evidence="3" key="1">
    <citation type="submission" date="2021-02" db="EMBL/GenBank/DDBJ databases">
        <authorList>
            <person name="Dougan E. K."/>
            <person name="Rhodes N."/>
            <person name="Thang M."/>
            <person name="Chan C."/>
        </authorList>
    </citation>
    <scope>NUCLEOTIDE SEQUENCE</scope>
</reference>
<accession>A0A813ELZ1</accession>
<organism evidence="3 4">
    <name type="scientific">Polarella glacialis</name>
    <name type="common">Dinoflagellate</name>
    <dbReference type="NCBI Taxonomy" id="89957"/>
    <lineage>
        <taxon>Eukaryota</taxon>
        <taxon>Sar</taxon>
        <taxon>Alveolata</taxon>
        <taxon>Dinophyceae</taxon>
        <taxon>Suessiales</taxon>
        <taxon>Suessiaceae</taxon>
        <taxon>Polarella</taxon>
    </lineage>
</organism>
<evidence type="ECO:0000313" key="3">
    <source>
        <dbReference type="EMBL" id="CAE8603068.1"/>
    </source>
</evidence>
<evidence type="ECO:0000313" key="4">
    <source>
        <dbReference type="Proteomes" id="UP000654075"/>
    </source>
</evidence>
<dbReference type="Proteomes" id="UP000654075">
    <property type="component" value="Unassembled WGS sequence"/>
</dbReference>
<dbReference type="Pfam" id="PF00271">
    <property type="entry name" value="Helicase_C"/>
    <property type="match status" value="1"/>
</dbReference>
<evidence type="ECO:0000256" key="1">
    <source>
        <dbReference type="ARBA" id="ARBA00022801"/>
    </source>
</evidence>
<dbReference type="GO" id="GO:0016787">
    <property type="term" value="F:hydrolase activity"/>
    <property type="evidence" value="ECO:0007669"/>
    <property type="project" value="UniProtKB-KW"/>
</dbReference>
<comment type="caution">
    <text evidence="3">The sequence shown here is derived from an EMBL/GenBank/DDBJ whole genome shotgun (WGS) entry which is preliminary data.</text>
</comment>
<dbReference type="SMART" id="SM00490">
    <property type="entry name" value="HELICc"/>
    <property type="match status" value="1"/>
</dbReference>
<evidence type="ECO:0000259" key="2">
    <source>
        <dbReference type="PROSITE" id="PS51194"/>
    </source>
</evidence>
<dbReference type="OrthoDB" id="2801544at2759"/>
<dbReference type="SUPFAM" id="SSF52540">
    <property type="entry name" value="P-loop containing nucleoside triphosphate hydrolases"/>
    <property type="match status" value="1"/>
</dbReference>
<dbReference type="InterPro" id="IPR027417">
    <property type="entry name" value="P-loop_NTPase"/>
</dbReference>
<dbReference type="GO" id="GO:0043596">
    <property type="term" value="C:nuclear replication fork"/>
    <property type="evidence" value="ECO:0007669"/>
    <property type="project" value="TreeGrafter"/>
</dbReference>
<dbReference type="EMBL" id="CAJNNV010015003">
    <property type="protein sequence ID" value="CAE8603068.1"/>
    <property type="molecule type" value="Genomic_DNA"/>
</dbReference>
<dbReference type="PANTHER" id="PTHR45766:SF6">
    <property type="entry name" value="SWI_SNF-RELATED MATRIX-ASSOCIATED ACTIN-DEPENDENT REGULATOR OF CHROMATIN SUBFAMILY A-LIKE PROTEIN 1"/>
    <property type="match status" value="1"/>
</dbReference>
<proteinExistence type="predicted"/>
<dbReference type="PROSITE" id="PS51194">
    <property type="entry name" value="HELICASE_CTER"/>
    <property type="match status" value="1"/>
</dbReference>
<dbReference type="InterPro" id="IPR049730">
    <property type="entry name" value="SNF2/RAD54-like_C"/>
</dbReference>
<keyword evidence="4" id="KW-1185">Reference proteome</keyword>